<evidence type="ECO:0000313" key="2">
    <source>
        <dbReference type="EMBL" id="MBO8434869.1"/>
    </source>
</evidence>
<evidence type="ECO:0000313" key="3">
    <source>
        <dbReference type="Proteomes" id="UP000823611"/>
    </source>
</evidence>
<feature type="domain" description="Macro" evidence="1">
    <location>
        <begin position="1"/>
        <end position="172"/>
    </location>
</feature>
<reference evidence="2" key="2">
    <citation type="journal article" date="2021" name="PeerJ">
        <title>Extensive microbial diversity within the chicken gut microbiome revealed by metagenomics and culture.</title>
        <authorList>
            <person name="Gilroy R."/>
            <person name="Ravi A."/>
            <person name="Getino M."/>
            <person name="Pursley I."/>
            <person name="Horton D.L."/>
            <person name="Alikhan N.F."/>
            <person name="Baker D."/>
            <person name="Gharbi K."/>
            <person name="Hall N."/>
            <person name="Watson M."/>
            <person name="Adriaenssens E.M."/>
            <person name="Foster-Nyarko E."/>
            <person name="Jarju S."/>
            <person name="Secka A."/>
            <person name="Antonio M."/>
            <person name="Oren A."/>
            <person name="Chaudhuri R.R."/>
            <person name="La Ragione R."/>
            <person name="Hildebrand F."/>
            <person name="Pallen M.J."/>
        </authorList>
    </citation>
    <scope>NUCLEOTIDE SEQUENCE</scope>
    <source>
        <strain evidence="2">F6-4510</strain>
    </source>
</reference>
<reference evidence="2" key="1">
    <citation type="submission" date="2020-10" db="EMBL/GenBank/DDBJ databases">
        <authorList>
            <person name="Gilroy R."/>
        </authorList>
    </citation>
    <scope>NUCLEOTIDE SEQUENCE</scope>
    <source>
        <strain evidence="2">F6-4510</strain>
    </source>
</reference>
<sequence length="177" mass="19345">MDNKRFSIIIGDITRMSTQAIVNAGNTSLLGGGGVDGAIHRVAGPDLLKECELLGGCKRGEAKITGGYKLKADYVIHTAGPIWFGGNKGEEETLANCYKNSLKLAVENDITTISFPSISTGIYKFPVEKASEIAVKTINDFLQSDKTIEYVQIVCYDDKTYRAYKEAYDKVNNKSCE</sequence>
<dbReference type="PROSITE" id="PS51154">
    <property type="entry name" value="MACRO"/>
    <property type="match status" value="1"/>
</dbReference>
<dbReference type="EMBL" id="JADIMX010000115">
    <property type="protein sequence ID" value="MBO8434869.1"/>
    <property type="molecule type" value="Genomic_DNA"/>
</dbReference>
<accession>A0A9D9H3S3</accession>
<dbReference type="Pfam" id="PF01661">
    <property type="entry name" value="Macro"/>
    <property type="match status" value="1"/>
</dbReference>
<evidence type="ECO:0000259" key="1">
    <source>
        <dbReference type="PROSITE" id="PS51154"/>
    </source>
</evidence>
<dbReference type="Proteomes" id="UP000823611">
    <property type="component" value="Unassembled WGS sequence"/>
</dbReference>
<dbReference type="NCBIfam" id="NF001664">
    <property type="entry name" value="PRK00431.1-6"/>
    <property type="match status" value="1"/>
</dbReference>
<gene>
    <name evidence="2" type="ORF">IAC55_06075</name>
</gene>
<dbReference type="CDD" id="cd02908">
    <property type="entry name" value="Macro_OAADPr_deacetylase"/>
    <property type="match status" value="1"/>
</dbReference>
<dbReference type="PANTHER" id="PTHR11106">
    <property type="entry name" value="GANGLIOSIDE INDUCED DIFFERENTIATION ASSOCIATED PROTEIN 2-RELATED"/>
    <property type="match status" value="1"/>
</dbReference>
<dbReference type="AlphaFoldDB" id="A0A9D9H3S3"/>
<organism evidence="2 3">
    <name type="scientific">Candidatus Fimicola merdigallinarum</name>
    <dbReference type="NCBI Taxonomy" id="2840819"/>
    <lineage>
        <taxon>Bacteria</taxon>
        <taxon>Bacillati</taxon>
        <taxon>Bacillota</taxon>
        <taxon>Clostridia</taxon>
        <taxon>Lachnospirales</taxon>
        <taxon>Lachnospiraceae</taxon>
        <taxon>Lachnospiraceae incertae sedis</taxon>
        <taxon>Candidatus Fimicola</taxon>
    </lineage>
</organism>
<comment type="caution">
    <text evidence="2">The sequence shown here is derived from an EMBL/GenBank/DDBJ whole genome shotgun (WGS) entry which is preliminary data.</text>
</comment>
<dbReference type="InterPro" id="IPR002589">
    <property type="entry name" value="Macro_dom"/>
</dbReference>
<dbReference type="SUPFAM" id="SSF52949">
    <property type="entry name" value="Macro domain-like"/>
    <property type="match status" value="1"/>
</dbReference>
<dbReference type="SMART" id="SM00506">
    <property type="entry name" value="A1pp"/>
    <property type="match status" value="1"/>
</dbReference>
<dbReference type="PANTHER" id="PTHR11106:SF27">
    <property type="entry name" value="MACRO DOMAIN-CONTAINING PROTEIN"/>
    <property type="match status" value="1"/>
</dbReference>
<proteinExistence type="predicted"/>
<dbReference type="InterPro" id="IPR043472">
    <property type="entry name" value="Macro_dom-like"/>
</dbReference>
<name>A0A9D9H3S3_9FIRM</name>
<dbReference type="Gene3D" id="3.40.220.10">
    <property type="entry name" value="Leucine Aminopeptidase, subunit E, domain 1"/>
    <property type="match status" value="1"/>
</dbReference>
<protein>
    <submittedName>
        <fullName evidence="2">O-acetyl-ADP-ribose deacetylase</fullName>
    </submittedName>
</protein>